<organism evidence="1 2">
    <name type="scientific">Alkalitalea saponilacus</name>
    <dbReference type="NCBI Taxonomy" id="889453"/>
    <lineage>
        <taxon>Bacteria</taxon>
        <taxon>Pseudomonadati</taxon>
        <taxon>Bacteroidota</taxon>
        <taxon>Bacteroidia</taxon>
        <taxon>Marinilabiliales</taxon>
        <taxon>Marinilabiliaceae</taxon>
        <taxon>Alkalitalea</taxon>
    </lineage>
</organism>
<name>A0A1T5H0M4_9BACT</name>
<evidence type="ECO:0000313" key="1">
    <source>
        <dbReference type="EMBL" id="SKC14222.1"/>
    </source>
</evidence>
<dbReference type="KEGG" id="asx:CDL62_18240"/>
<keyword evidence="2" id="KW-1185">Reference proteome</keyword>
<dbReference type="AlphaFoldDB" id="A0A1T5H0M4"/>
<sequence length="78" mass="9219">MAIDTQIRSKLLRKIQRIPSNRLKEIDDFISILESSTNKKDKNLSFAGAWRNIDDSVFEDLTDNLIENREKNKRRINE</sequence>
<dbReference type="EMBL" id="FUYV01000011">
    <property type="protein sequence ID" value="SKC14222.1"/>
    <property type="molecule type" value="Genomic_DNA"/>
</dbReference>
<protein>
    <recommendedName>
        <fullName evidence="3">DUF2281 domain-containing protein</fullName>
    </recommendedName>
</protein>
<evidence type="ECO:0008006" key="3">
    <source>
        <dbReference type="Google" id="ProtNLM"/>
    </source>
</evidence>
<gene>
    <name evidence="1" type="ORF">SAMN03080601_02016</name>
</gene>
<accession>A0A1T5H0M4</accession>
<evidence type="ECO:0000313" key="2">
    <source>
        <dbReference type="Proteomes" id="UP000191055"/>
    </source>
</evidence>
<dbReference type="RefSeq" id="WP_079557751.1">
    <property type="nucleotide sequence ID" value="NZ_CP021904.1"/>
</dbReference>
<dbReference type="OrthoDB" id="839648at2"/>
<dbReference type="Proteomes" id="UP000191055">
    <property type="component" value="Unassembled WGS sequence"/>
</dbReference>
<reference evidence="2" key="1">
    <citation type="submission" date="2017-02" db="EMBL/GenBank/DDBJ databases">
        <authorList>
            <person name="Varghese N."/>
            <person name="Submissions S."/>
        </authorList>
    </citation>
    <scope>NUCLEOTIDE SEQUENCE [LARGE SCALE GENOMIC DNA]</scope>
    <source>
        <strain evidence="2">DSM 24412</strain>
    </source>
</reference>
<proteinExistence type="predicted"/>